<feature type="domain" description="STAT transcription factor DNA-binding" evidence="6">
    <location>
        <begin position="2"/>
        <end position="93"/>
    </location>
</feature>
<dbReference type="EMBL" id="NCKV01051475">
    <property type="protein sequence ID" value="RWS07177.1"/>
    <property type="molecule type" value="Genomic_DNA"/>
</dbReference>
<dbReference type="InterPro" id="IPR012345">
    <property type="entry name" value="STAT_TF_DNA-bd_N"/>
</dbReference>
<gene>
    <name evidence="7" type="ORF">B4U80_09152</name>
</gene>
<reference evidence="7 8" key="1">
    <citation type="journal article" date="2018" name="Gigascience">
        <title>Genomes of trombidid mites reveal novel predicted allergens and laterally-transferred genes associated with secondary metabolism.</title>
        <authorList>
            <person name="Dong X."/>
            <person name="Chaisiri K."/>
            <person name="Xia D."/>
            <person name="Armstrong S.D."/>
            <person name="Fang Y."/>
            <person name="Donnelly M.J."/>
            <person name="Kadowaki T."/>
            <person name="McGarry J.W."/>
            <person name="Darby A.C."/>
            <person name="Makepeace B.L."/>
        </authorList>
    </citation>
    <scope>NUCLEOTIDE SEQUENCE [LARGE SCALE GENOMIC DNA]</scope>
    <source>
        <strain evidence="7">UoL-UT</strain>
    </source>
</reference>
<evidence type="ECO:0000256" key="1">
    <source>
        <dbReference type="ARBA" id="ARBA00004123"/>
    </source>
</evidence>
<evidence type="ECO:0000313" key="7">
    <source>
        <dbReference type="EMBL" id="RWS07177.1"/>
    </source>
</evidence>
<dbReference type="InterPro" id="IPR013801">
    <property type="entry name" value="STAT_TF_DNA-bd"/>
</dbReference>
<sequence>MSTPQVTAYIINEAQRRIWSQELNLGKKESCGQISNNTAKMECIEFQEIKSVIASFKSMRLAKPKRADKKAMESVMDEKFAIVFQSEFKIYGQIPVNISVFIKYAI</sequence>
<dbReference type="GO" id="GO:0006357">
    <property type="term" value="P:regulation of transcription by RNA polymerase II"/>
    <property type="evidence" value="ECO:0007669"/>
    <property type="project" value="UniProtKB-ARBA"/>
</dbReference>
<dbReference type="STRING" id="299467.A0A443QVW9"/>
<keyword evidence="5" id="KW-0539">Nucleus</keyword>
<keyword evidence="8" id="KW-1185">Reference proteome</keyword>
<dbReference type="Pfam" id="PF02864">
    <property type="entry name" value="STAT_bind"/>
    <property type="match status" value="1"/>
</dbReference>
<organism evidence="7 8">
    <name type="scientific">Leptotrombidium deliense</name>
    <dbReference type="NCBI Taxonomy" id="299467"/>
    <lineage>
        <taxon>Eukaryota</taxon>
        <taxon>Metazoa</taxon>
        <taxon>Ecdysozoa</taxon>
        <taxon>Arthropoda</taxon>
        <taxon>Chelicerata</taxon>
        <taxon>Arachnida</taxon>
        <taxon>Acari</taxon>
        <taxon>Acariformes</taxon>
        <taxon>Trombidiformes</taxon>
        <taxon>Prostigmata</taxon>
        <taxon>Anystina</taxon>
        <taxon>Parasitengona</taxon>
        <taxon>Trombiculoidea</taxon>
        <taxon>Trombiculidae</taxon>
        <taxon>Leptotrombidium</taxon>
    </lineage>
</organism>
<keyword evidence="3" id="KW-0238">DNA-binding</keyword>
<dbReference type="GO" id="GO:0003700">
    <property type="term" value="F:DNA-binding transcription factor activity"/>
    <property type="evidence" value="ECO:0007669"/>
    <property type="project" value="InterPro"/>
</dbReference>
<evidence type="ECO:0000256" key="2">
    <source>
        <dbReference type="ARBA" id="ARBA00023015"/>
    </source>
</evidence>
<evidence type="ECO:0000256" key="3">
    <source>
        <dbReference type="ARBA" id="ARBA00023125"/>
    </source>
</evidence>
<dbReference type="InterPro" id="IPR008967">
    <property type="entry name" value="p53-like_TF_DNA-bd_sf"/>
</dbReference>
<dbReference type="Proteomes" id="UP000288716">
    <property type="component" value="Unassembled WGS sequence"/>
</dbReference>
<keyword evidence="4" id="KW-0804">Transcription</keyword>
<evidence type="ECO:0000259" key="6">
    <source>
        <dbReference type="Pfam" id="PF02864"/>
    </source>
</evidence>
<keyword evidence="2" id="KW-0805">Transcription regulation</keyword>
<evidence type="ECO:0000256" key="4">
    <source>
        <dbReference type="ARBA" id="ARBA00023163"/>
    </source>
</evidence>
<name>A0A443QVW9_9ACAR</name>
<proteinExistence type="predicted"/>
<dbReference type="AlphaFoldDB" id="A0A443QVW9"/>
<dbReference type="Gene3D" id="2.60.40.630">
    <property type="entry name" value="STAT transcription factor, DNA-binding domain"/>
    <property type="match status" value="1"/>
</dbReference>
<dbReference type="GO" id="GO:0003677">
    <property type="term" value="F:DNA binding"/>
    <property type="evidence" value="ECO:0007669"/>
    <property type="project" value="UniProtKB-KW"/>
</dbReference>
<evidence type="ECO:0000256" key="5">
    <source>
        <dbReference type="ARBA" id="ARBA00023242"/>
    </source>
</evidence>
<protein>
    <submittedName>
        <fullName evidence="7">Signal transducer and activator of transcription-like protein</fullName>
    </submittedName>
</protein>
<comment type="subcellular location">
    <subcellularLocation>
        <location evidence="1">Nucleus</location>
    </subcellularLocation>
</comment>
<accession>A0A443QVW9</accession>
<dbReference type="SUPFAM" id="SSF49417">
    <property type="entry name" value="p53-like transcription factors"/>
    <property type="match status" value="1"/>
</dbReference>
<comment type="caution">
    <text evidence="7">The sequence shown here is derived from an EMBL/GenBank/DDBJ whole genome shotgun (WGS) entry which is preliminary data.</text>
</comment>
<dbReference type="VEuPathDB" id="VectorBase:LDEU014158"/>
<evidence type="ECO:0000313" key="8">
    <source>
        <dbReference type="Proteomes" id="UP000288716"/>
    </source>
</evidence>
<dbReference type="GO" id="GO:0005634">
    <property type="term" value="C:nucleus"/>
    <property type="evidence" value="ECO:0007669"/>
    <property type="project" value="UniProtKB-SubCell"/>
</dbReference>